<dbReference type="FunFam" id="1.10.10.2670:FF:000003">
    <property type="entry name" value="E3 ubiquitin-protein ligase PRT6"/>
    <property type="match status" value="1"/>
</dbReference>
<dbReference type="EC" id="2.3.2.27" evidence="10"/>
<dbReference type="Gene3D" id="2.10.110.30">
    <property type="match status" value="1"/>
</dbReference>
<evidence type="ECO:0000256" key="3">
    <source>
        <dbReference type="ARBA" id="ARBA00022679"/>
    </source>
</evidence>
<name>A0A8B8J2N0_PHODC</name>
<evidence type="ECO:0000256" key="4">
    <source>
        <dbReference type="ARBA" id="ARBA00022723"/>
    </source>
</evidence>
<accession>A0A8B8J2N0</accession>
<dbReference type="InterPro" id="IPR055194">
    <property type="entry name" value="UBR1-like_WH"/>
</dbReference>
<dbReference type="InterPro" id="IPR039164">
    <property type="entry name" value="UBR1-like"/>
</dbReference>
<dbReference type="InterPro" id="IPR003126">
    <property type="entry name" value="Znf_UBR"/>
</dbReference>
<comment type="pathway">
    <text evidence="2 10">Protein modification; protein ubiquitination.</text>
</comment>
<organism evidence="12 13">
    <name type="scientific">Phoenix dactylifera</name>
    <name type="common">Date palm</name>
    <dbReference type="NCBI Taxonomy" id="42345"/>
    <lineage>
        <taxon>Eukaryota</taxon>
        <taxon>Viridiplantae</taxon>
        <taxon>Streptophyta</taxon>
        <taxon>Embryophyta</taxon>
        <taxon>Tracheophyta</taxon>
        <taxon>Spermatophyta</taxon>
        <taxon>Magnoliopsida</taxon>
        <taxon>Liliopsida</taxon>
        <taxon>Arecaceae</taxon>
        <taxon>Coryphoideae</taxon>
        <taxon>Phoeniceae</taxon>
        <taxon>Phoenix</taxon>
    </lineage>
</organism>
<keyword evidence="5 10" id="KW-0863">Zinc-finger</keyword>
<dbReference type="GO" id="GO:0071596">
    <property type="term" value="P:ubiquitin-dependent protein catabolic process via the N-end rule pathway"/>
    <property type="evidence" value="ECO:0007669"/>
    <property type="project" value="UniProtKB-UniRule"/>
</dbReference>
<dbReference type="RefSeq" id="XP_026658922.2">
    <property type="nucleotide sequence ID" value="XM_026803121.2"/>
</dbReference>
<dbReference type="GeneID" id="103703591"/>
<dbReference type="SMART" id="SM00396">
    <property type="entry name" value="ZnF_UBR1"/>
    <property type="match status" value="1"/>
</dbReference>
<dbReference type="GO" id="GO:0016567">
    <property type="term" value="P:protein ubiquitination"/>
    <property type="evidence" value="ECO:0007669"/>
    <property type="project" value="UniProtKB-UniRule"/>
</dbReference>
<feature type="domain" description="UBR-type" evidence="11">
    <location>
        <begin position="123"/>
        <end position="193"/>
    </location>
</feature>
<evidence type="ECO:0000256" key="9">
    <source>
        <dbReference type="PROSITE-ProRule" id="PRU00508"/>
    </source>
</evidence>
<comment type="function">
    <text evidence="10">Ubiquitin ligase protein which is a component of the N-end rule pathway. Recognizes and binds to proteins bearing specific N-terminal residues that are destabilizing according to the N-end rule, leading to their ubiquitination and subsequent degradation.</text>
</comment>
<keyword evidence="6 10" id="KW-0833">Ubl conjugation pathway</keyword>
<dbReference type="Pfam" id="PF02207">
    <property type="entry name" value="zf-UBR"/>
    <property type="match status" value="1"/>
</dbReference>
<dbReference type="FunFam" id="2.10.110.30:FF:000002">
    <property type="entry name" value="Putative e3 ubiquitin-protein ligase ubr3"/>
    <property type="match status" value="1"/>
</dbReference>
<dbReference type="CDD" id="cd16482">
    <property type="entry name" value="RING-H2_UBR1-like"/>
    <property type="match status" value="1"/>
</dbReference>
<comment type="similarity">
    <text evidence="8 10">Belongs to the E3 ubiquitin-protein ligase UBR1-like family.</text>
</comment>
<dbReference type="Proteomes" id="UP000228380">
    <property type="component" value="Chromosome 3"/>
</dbReference>
<dbReference type="KEGG" id="pda:103703591"/>
<evidence type="ECO:0000313" key="12">
    <source>
        <dbReference type="Proteomes" id="UP000228380"/>
    </source>
</evidence>
<dbReference type="Pfam" id="PF22960">
    <property type="entry name" value="WHD_UBR1"/>
    <property type="match status" value="1"/>
</dbReference>
<dbReference type="GO" id="GO:0000151">
    <property type="term" value="C:ubiquitin ligase complex"/>
    <property type="evidence" value="ECO:0007669"/>
    <property type="project" value="TreeGrafter"/>
</dbReference>
<feature type="zinc finger region" description="UBR-type" evidence="9">
    <location>
        <begin position="123"/>
        <end position="193"/>
    </location>
</feature>
<evidence type="ECO:0000313" key="13">
    <source>
        <dbReference type="RefSeq" id="XP_026658922.2"/>
    </source>
</evidence>
<evidence type="ECO:0000256" key="1">
    <source>
        <dbReference type="ARBA" id="ARBA00000900"/>
    </source>
</evidence>
<evidence type="ECO:0000256" key="2">
    <source>
        <dbReference type="ARBA" id="ARBA00004906"/>
    </source>
</evidence>
<keyword evidence="12" id="KW-1185">Reference proteome</keyword>
<proteinExistence type="inferred from homology"/>
<evidence type="ECO:0000256" key="6">
    <source>
        <dbReference type="ARBA" id="ARBA00022786"/>
    </source>
</evidence>
<evidence type="ECO:0000256" key="8">
    <source>
        <dbReference type="ARBA" id="ARBA00046341"/>
    </source>
</evidence>
<evidence type="ECO:0000256" key="7">
    <source>
        <dbReference type="ARBA" id="ARBA00022833"/>
    </source>
</evidence>
<dbReference type="PANTHER" id="PTHR21497:SF53">
    <property type="entry name" value="E3 UBIQUITIN-PROTEIN LIGASE PRT6"/>
    <property type="match status" value="1"/>
</dbReference>
<dbReference type="UniPathway" id="UPA00143"/>
<evidence type="ECO:0000256" key="10">
    <source>
        <dbReference type="RuleBase" id="RU366018"/>
    </source>
</evidence>
<gene>
    <name evidence="13" type="primary">LOC103703591</name>
</gene>
<dbReference type="InterPro" id="IPR044046">
    <property type="entry name" value="E3_ligase_UBR-like_C"/>
</dbReference>
<dbReference type="PANTHER" id="PTHR21497">
    <property type="entry name" value="UBIQUITIN LIGASE E3 ALPHA-RELATED"/>
    <property type="match status" value="1"/>
</dbReference>
<sequence length="2081" mass="233032">MAGMEVDSPPERNPPLSPRDRIVERLIRQGVPLDRLEQLQLGLVNFVKENKSFVQEIVSAILPTDIHVSEPQKSSKLESGGSSSCINVDEFGESMLWLQWLMFESEPQATLQDLAQKAAGQRAVCGAVWGRNDLAYRCRTCEHDPTCAICVPCFQNGNHKDHDYSIMYTGGGCCDCGDITAWEREGFCSKHKGSEQFQPLPEELANSVGPVLDALLVCWKDKVSLAELLRLLREGDHKDACPEVANELTSAVVDMLLDFCKCSESLLNFISRRMLQCIGLLDVLARVERFLDTDVVKKLHELLLKLLGEPLFKYEFAKAFTRYYPITVNEIIKECSDSMLEKYPLLSTFSVQIFTVPTLTPRLVREVNLLAVLLGCLRDLFLSCCGEDNSLQANKWANMYGTTIRLVEDTRYVMSHEEVLKYITHERPDIYRTWIKLLSLVQGMDALKRATSIHTEEENESLDAPFVLGHCIGNVHTLLVQGAFSFAESKEMKDVMEVQGLNDSDSVRHAKVGRLSQESSACSLSSRSSRLDSGLQYHDVNVDIRNCLSIPSPAIFLIFECLKSMEGWLEPEIARRNNSFGPDAISSSGYNLLTLRKKLFRKKKGANSNNVYRTSVCREDMDAAQVPTPSEHYERLKDPLIHGITGGNSMDVDGTTDMSSDHASTSGLSDDSLLEIDLGTEVEALGILNMANWPDIVYDVSSQEISFHIPLHRLLSLLLRIAMKTCYGETEKLEKALVLSSLPTSAYHQEFFRQVFGSLQPYGFSAFVMEHPLRLRVFCAQVRAGMWRKNGDAAIFSSECYRSVRWLEQGLESDLFLVQCCAALAPPELFVRRIQERYGLSNYTSLNLAEHNEYEPVLVQEMLTFIIQIVKERRFSGFSLVENLKRELVCKLAIGDATHSQLVKALPRDLSKSDQLQNVVDMLAVYSNPSGMKQGKYSLRKASWIELDLYHPRWNSRDLQVAEERYFRFCKVSALNVQLPRWTAIFEPLTTISRIATSKAVLEIIRAVLFYSVFTEMSPVSRAPDGVLITALHLLSLALDICDSQSRDNQSCMSFSHRAEDSFPLLTYACEGFNVSASNESFFWKNQSLLSLLVSLMRKHKEENDKGISETRQCDIASLIENLLKKFAQLSTDCMGALKQLAPDMVCRMLQQFPDSTMHNLASASGTVERRAKAREHQAAIMARMRAEQSRFIASLKSMVSDESDAPISKQEISIAEVDHVSEESAPLCALCHDPDSQSPLCFLILLQKSRLTTFVERGPPTWEDGGQLDEKIQSFGKEGLFNPSSADSSSPAQLVLNAGLDLSIDIEPAEGNAIIDFFEEQLPDIRNIQLPTVSCDNDTDTTLSLEMEDEIYRCIVEDIRSIESHTEALDGEQTHSTLCIPVGSKKSRNIECSVLGEYIAYLSRETSKRQSSMYGLQHLADVSPKPTSTAKFNRFGPSDCDGIHISSCGHVVHQECHDRYLSSLKQRYIRRLGFEGAHIVDPDLGELLCPVCRRFANSILPAFPCTSNNAWRKMGISINGATPTNITSSISSDLVGGILRLPLALSILQSTSKMVGQSRFLEAYSGKPRETIEPALEPALQKLFTLYYPRSYGSLLASGRLSHSPILWDTLKYSIISTEIAARARLNMCSTGSKSCLESLYGELHSSSGFISSLLLHVAQSARSLNPHEVLLRFRGIQLLAGSICSGVSGDNNLSKVDKPKGTFSSVLECADSGEAFPDTQFWKQVADPVLAQDPFSSLMAVLFCLPLPFISSSEFFIPFVHLFYAVCVVQALITCYGKHDFDISSFGDCLLNDVSKTMVESELVRQYFVSNYIDTSCHPKDMIRKLTFPYLRRCALLWKLLKSSRLAPLYGSFCIWEGSNLYTSSDALDTANCLTVELNGIKELEDMFQIHSLELVLKDQVVHALSLRWCEHLLKKFRVCKNRGVLFSTPAVPFKLMQLPRVYQDLLQRYVKLPCSDCKSIPDEPALCLLCGKLCSPSWKPCCRTSKCVNHAMACGSGVGVFLLVRRTTILLQRSARQAFWPSPYLDAFGEEDHDIRRGKPLYLSEERYAALTFLVASHGLDQTSEVLRQTTMSFWGSD</sequence>
<dbReference type="Pfam" id="PF18995">
    <property type="entry name" value="PRT6_C"/>
    <property type="match status" value="1"/>
</dbReference>
<protein>
    <recommendedName>
        <fullName evidence="10">E3 ubiquitin-protein ligase</fullName>
        <ecNumber evidence="10">2.3.2.27</ecNumber>
    </recommendedName>
</protein>
<dbReference type="CDD" id="cd19673">
    <property type="entry name" value="UBR-box_UBR3"/>
    <property type="match status" value="1"/>
</dbReference>
<reference evidence="13" key="2">
    <citation type="submission" date="2025-08" db="UniProtKB">
        <authorList>
            <consortium name="RefSeq"/>
        </authorList>
    </citation>
    <scope>IDENTIFICATION</scope>
    <source>
        <tissue evidence="13">Young leaves</tissue>
    </source>
</reference>
<dbReference type="GO" id="GO:0008270">
    <property type="term" value="F:zinc ion binding"/>
    <property type="evidence" value="ECO:0007669"/>
    <property type="project" value="UniProtKB-UniRule"/>
</dbReference>
<comment type="catalytic activity">
    <reaction evidence="1 10">
        <text>S-ubiquitinyl-[E2 ubiquitin-conjugating enzyme]-L-cysteine + [acceptor protein]-L-lysine = [E2 ubiquitin-conjugating enzyme]-L-cysteine + N(6)-ubiquitinyl-[acceptor protein]-L-lysine.</text>
        <dbReference type="EC" id="2.3.2.27"/>
    </reaction>
</comment>
<keyword evidence="7 10" id="KW-0862">Zinc</keyword>
<keyword evidence="4 10" id="KW-0479">Metal-binding</keyword>
<evidence type="ECO:0000256" key="5">
    <source>
        <dbReference type="ARBA" id="ARBA00022771"/>
    </source>
</evidence>
<dbReference type="GO" id="GO:0005737">
    <property type="term" value="C:cytoplasm"/>
    <property type="evidence" value="ECO:0007669"/>
    <property type="project" value="TreeGrafter"/>
</dbReference>
<evidence type="ECO:0000259" key="11">
    <source>
        <dbReference type="PROSITE" id="PS51157"/>
    </source>
</evidence>
<dbReference type="PROSITE" id="PS51157">
    <property type="entry name" value="ZF_UBR"/>
    <property type="match status" value="1"/>
</dbReference>
<dbReference type="OrthoDB" id="26387at2759"/>
<dbReference type="GO" id="GO:0061630">
    <property type="term" value="F:ubiquitin protein ligase activity"/>
    <property type="evidence" value="ECO:0007669"/>
    <property type="project" value="UniProtKB-UniRule"/>
</dbReference>
<keyword evidence="3 10" id="KW-0808">Transferase</keyword>
<reference evidence="12" key="1">
    <citation type="journal article" date="2019" name="Nat. Commun.">
        <title>Genome-wide association mapping of date palm fruit traits.</title>
        <authorList>
            <person name="Hazzouri K.M."/>
            <person name="Gros-Balthazard M."/>
            <person name="Flowers J.M."/>
            <person name="Copetti D."/>
            <person name="Lemansour A."/>
            <person name="Lebrun M."/>
            <person name="Masmoudi K."/>
            <person name="Ferrand S."/>
            <person name="Dhar M.I."/>
            <person name="Fresquez Z.A."/>
            <person name="Rosas U."/>
            <person name="Zhang J."/>
            <person name="Talag J."/>
            <person name="Lee S."/>
            <person name="Kudrna D."/>
            <person name="Powell R.F."/>
            <person name="Leitch I.J."/>
            <person name="Krueger R.R."/>
            <person name="Wing R.A."/>
            <person name="Amiri K.M.A."/>
            <person name="Purugganan M.D."/>
        </authorList>
    </citation>
    <scope>NUCLEOTIDE SEQUENCE [LARGE SCALE GENOMIC DNA]</scope>
    <source>
        <strain evidence="12">cv. Khalas</strain>
    </source>
</reference>